<dbReference type="EMBL" id="JANPWB010000004">
    <property type="protein sequence ID" value="KAJ1192703.1"/>
    <property type="molecule type" value="Genomic_DNA"/>
</dbReference>
<dbReference type="Proteomes" id="UP001066276">
    <property type="component" value="Chromosome 2_2"/>
</dbReference>
<feature type="non-terminal residue" evidence="1">
    <location>
        <position position="53"/>
    </location>
</feature>
<name>A0AAV7UUY2_PLEWA</name>
<protein>
    <submittedName>
        <fullName evidence="1">Uncharacterized protein</fullName>
    </submittedName>
</protein>
<gene>
    <name evidence="1" type="ORF">NDU88_002009</name>
</gene>
<comment type="caution">
    <text evidence="1">The sequence shown here is derived from an EMBL/GenBank/DDBJ whole genome shotgun (WGS) entry which is preliminary data.</text>
</comment>
<dbReference type="AlphaFoldDB" id="A0AAV7UUY2"/>
<evidence type="ECO:0000313" key="2">
    <source>
        <dbReference type="Proteomes" id="UP001066276"/>
    </source>
</evidence>
<proteinExistence type="predicted"/>
<organism evidence="1 2">
    <name type="scientific">Pleurodeles waltl</name>
    <name type="common">Iberian ribbed newt</name>
    <dbReference type="NCBI Taxonomy" id="8319"/>
    <lineage>
        <taxon>Eukaryota</taxon>
        <taxon>Metazoa</taxon>
        <taxon>Chordata</taxon>
        <taxon>Craniata</taxon>
        <taxon>Vertebrata</taxon>
        <taxon>Euteleostomi</taxon>
        <taxon>Amphibia</taxon>
        <taxon>Batrachia</taxon>
        <taxon>Caudata</taxon>
        <taxon>Salamandroidea</taxon>
        <taxon>Salamandridae</taxon>
        <taxon>Pleurodelinae</taxon>
        <taxon>Pleurodeles</taxon>
    </lineage>
</organism>
<keyword evidence="2" id="KW-1185">Reference proteome</keyword>
<reference evidence="1" key="1">
    <citation type="journal article" date="2022" name="bioRxiv">
        <title>Sequencing and chromosome-scale assembly of the giantPleurodeles waltlgenome.</title>
        <authorList>
            <person name="Brown T."/>
            <person name="Elewa A."/>
            <person name="Iarovenko S."/>
            <person name="Subramanian E."/>
            <person name="Araus A.J."/>
            <person name="Petzold A."/>
            <person name="Susuki M."/>
            <person name="Suzuki K.-i.T."/>
            <person name="Hayashi T."/>
            <person name="Toyoda A."/>
            <person name="Oliveira C."/>
            <person name="Osipova E."/>
            <person name="Leigh N.D."/>
            <person name="Simon A."/>
            <person name="Yun M.H."/>
        </authorList>
    </citation>
    <scope>NUCLEOTIDE SEQUENCE</scope>
    <source>
        <strain evidence="1">20211129_DDA</strain>
        <tissue evidence="1">Liver</tissue>
    </source>
</reference>
<feature type="non-terminal residue" evidence="1">
    <location>
        <position position="1"/>
    </location>
</feature>
<accession>A0AAV7UUY2</accession>
<sequence length="53" mass="6177">VRARVAPLNVLHIQWAQTAGHAGGWAFCWKAETFSCHSSGRRLERLKTWRDWK</sequence>
<evidence type="ECO:0000313" key="1">
    <source>
        <dbReference type="EMBL" id="KAJ1192703.1"/>
    </source>
</evidence>